<feature type="transmembrane region" description="Helical" evidence="1">
    <location>
        <begin position="244"/>
        <end position="264"/>
    </location>
</feature>
<accession>A0ABY7QSA6</accession>
<keyword evidence="1" id="KW-1133">Transmembrane helix</keyword>
<evidence type="ECO:0000256" key="1">
    <source>
        <dbReference type="SAM" id="Phobius"/>
    </source>
</evidence>
<dbReference type="PANTHER" id="PTHR41771:SF1">
    <property type="entry name" value="MEMBRANE PROTEIN"/>
    <property type="match status" value="1"/>
</dbReference>
<feature type="transmembrane region" description="Helical" evidence="1">
    <location>
        <begin position="123"/>
        <end position="141"/>
    </location>
</feature>
<organism evidence="2 3">
    <name type="scientific">Peptoniphilus equinus</name>
    <dbReference type="NCBI Taxonomy" id="3016343"/>
    <lineage>
        <taxon>Bacteria</taxon>
        <taxon>Bacillati</taxon>
        <taxon>Bacillota</taxon>
        <taxon>Tissierellia</taxon>
        <taxon>Tissierellales</taxon>
        <taxon>Peptoniphilaceae</taxon>
        <taxon>Peptoniphilus</taxon>
    </lineage>
</organism>
<protein>
    <submittedName>
        <fullName evidence="2">YibE/F family protein</fullName>
    </submittedName>
</protein>
<feature type="transmembrane region" description="Helical" evidence="1">
    <location>
        <begin position="174"/>
        <end position="192"/>
    </location>
</feature>
<evidence type="ECO:0000313" key="2">
    <source>
        <dbReference type="EMBL" id="WBW49667.1"/>
    </source>
</evidence>
<dbReference type="InterPro" id="IPR012507">
    <property type="entry name" value="YibE_F"/>
</dbReference>
<keyword evidence="3" id="KW-1185">Reference proteome</keyword>
<proteinExistence type="predicted"/>
<feature type="transmembrane region" description="Helical" evidence="1">
    <location>
        <begin position="7"/>
        <end position="24"/>
    </location>
</feature>
<evidence type="ECO:0000313" key="3">
    <source>
        <dbReference type="Proteomes" id="UP001210339"/>
    </source>
</evidence>
<dbReference type="PANTHER" id="PTHR41771">
    <property type="entry name" value="MEMBRANE PROTEIN-RELATED"/>
    <property type="match status" value="1"/>
</dbReference>
<reference evidence="2 3" key="1">
    <citation type="submission" date="2023-01" db="EMBL/GenBank/DDBJ databases">
        <authorList>
            <person name="Lee S.H."/>
            <person name="Jung H.S."/>
            <person name="Yun J.U."/>
        </authorList>
    </citation>
    <scope>NUCLEOTIDE SEQUENCE [LARGE SCALE GENOMIC DNA]</scope>
    <source>
        <strain evidence="2 3">CBA3646</strain>
    </source>
</reference>
<dbReference type="Proteomes" id="UP001210339">
    <property type="component" value="Chromosome"/>
</dbReference>
<gene>
    <name evidence="2" type="ORF">O6R05_06610</name>
</gene>
<feature type="transmembrane region" description="Helical" evidence="1">
    <location>
        <begin position="199"/>
        <end position="224"/>
    </location>
</feature>
<feature type="transmembrane region" description="Helical" evidence="1">
    <location>
        <begin position="148"/>
        <end position="168"/>
    </location>
</feature>
<dbReference type="Pfam" id="PF07907">
    <property type="entry name" value="YibE_F"/>
    <property type="match status" value="1"/>
</dbReference>
<keyword evidence="1" id="KW-0472">Membrane</keyword>
<dbReference type="EMBL" id="CP115667">
    <property type="protein sequence ID" value="WBW49667.1"/>
    <property type="molecule type" value="Genomic_DNA"/>
</dbReference>
<feature type="transmembrane region" description="Helical" evidence="1">
    <location>
        <begin position="301"/>
        <end position="327"/>
    </location>
</feature>
<name>A0ABY7QSA6_9FIRM</name>
<feature type="transmembrane region" description="Helical" evidence="1">
    <location>
        <begin position="347"/>
        <end position="369"/>
    </location>
</feature>
<sequence length="372" mass="40702">MKHTWQTACNILLVLGLVFIFFYWKQVDFGSTLYAHDSVSYPKGVVQDVLEEKVEEKYPGLMVGSQKLVVKISDAMHDKPLVVDNYLTTEHSIYVHEGSRVVVYADEPQGMDPFYSLYNYDRSLPMAAYCVLFLGLLYGVGRVKGLKSVLALCISLYLIFFFMLPMMYTGKPPVVVSIATVVLGSIYSIVILQGYTRMGLVNLISVAIGFLIAAIGFYAVAYTANLNGFKLNDVEGLLLITARTGLQVHGLMFAGVAIAAYGACKDVSVSIASALLELKTNKPTLTDKDLFRSGMVIGQDIIGTMVDTLIFAFLGSSIATVLLFISYGIDFNQLISSDFFAVEMTSALIGTAVVVIMVPVASWISGLLYTKF</sequence>
<dbReference type="RefSeq" id="WP_271191198.1">
    <property type="nucleotide sequence ID" value="NZ_CP115667.1"/>
</dbReference>
<keyword evidence="1" id="KW-0812">Transmembrane</keyword>